<evidence type="ECO:0000313" key="2">
    <source>
        <dbReference type="Proteomes" id="UP000276603"/>
    </source>
</evidence>
<dbReference type="InterPro" id="IPR011051">
    <property type="entry name" value="RmlC_Cupin_sf"/>
</dbReference>
<comment type="caution">
    <text evidence="1">The sequence shown here is derived from an EMBL/GenBank/DDBJ whole genome shotgun (WGS) entry which is preliminary data.</text>
</comment>
<dbReference type="Gene3D" id="2.60.120.10">
    <property type="entry name" value="Jelly Rolls"/>
    <property type="match status" value="1"/>
</dbReference>
<protein>
    <submittedName>
        <fullName evidence="1">Cupin</fullName>
    </submittedName>
</protein>
<proteinExistence type="predicted"/>
<evidence type="ECO:0000313" key="1">
    <source>
        <dbReference type="EMBL" id="RKN82459.1"/>
    </source>
</evidence>
<dbReference type="EMBL" id="RBCJ01000001">
    <property type="protein sequence ID" value="RKN82459.1"/>
    <property type="molecule type" value="Genomic_DNA"/>
</dbReference>
<dbReference type="Proteomes" id="UP000276603">
    <property type="component" value="Unassembled WGS sequence"/>
</dbReference>
<dbReference type="RefSeq" id="WP_120709650.1">
    <property type="nucleotide sequence ID" value="NZ_RBCJ01000001.1"/>
</dbReference>
<dbReference type="InterPro" id="IPR014710">
    <property type="entry name" value="RmlC-like_jellyroll"/>
</dbReference>
<organism evidence="1 2">
    <name type="scientific">Ulvibacterium marinum</name>
    <dbReference type="NCBI Taxonomy" id="2419782"/>
    <lineage>
        <taxon>Bacteria</taxon>
        <taxon>Pseudomonadati</taxon>
        <taxon>Bacteroidota</taxon>
        <taxon>Flavobacteriia</taxon>
        <taxon>Flavobacteriales</taxon>
        <taxon>Flavobacteriaceae</taxon>
        <taxon>Ulvibacterium</taxon>
    </lineage>
</organism>
<dbReference type="AlphaFoldDB" id="A0A3B0CEP2"/>
<reference evidence="1 2" key="1">
    <citation type="submission" date="2018-10" db="EMBL/GenBank/DDBJ databases">
        <title>Ulvibacterium marinum gen. nov., sp. nov., a novel marine bacterium of the family Flavobacteriaceae, isolated from a culture of the green alga Ulva prolifera.</title>
        <authorList>
            <person name="Zhang Z."/>
        </authorList>
    </citation>
    <scope>NUCLEOTIDE SEQUENCE [LARGE SCALE GENOMIC DNA]</scope>
    <source>
        <strain evidence="1 2">CCMM003</strain>
    </source>
</reference>
<dbReference type="OrthoDB" id="1121052at2"/>
<keyword evidence="2" id="KW-1185">Reference proteome</keyword>
<dbReference type="SUPFAM" id="SSF51182">
    <property type="entry name" value="RmlC-like cupins"/>
    <property type="match status" value="1"/>
</dbReference>
<gene>
    <name evidence="1" type="ORF">D7Z94_00990</name>
</gene>
<accession>A0A3B0CEP2</accession>
<sequence length="110" mass="12460">MAKGEFEESKKFNLVDALEYISNMIVVKNIIEENHCVVQAFVFDYGKAQSFEKSPFARFIHIIEGKAEVVINDNSTFLQKGDSIIIPGHFTSSIEANHKFKMICATIKTE</sequence>
<name>A0A3B0CEP2_9FLAO</name>